<dbReference type="Proteomes" id="UP000004699">
    <property type="component" value="Unassembled WGS sequence"/>
</dbReference>
<sequence>MAYADDATEQRIAQLERQVALLLSKLEQHEASVEVSTEFLDVNEARTMHEEMRPMSPNTKFTYGGFISLNALATNYSDGKPASPLIDDLLVPSLIPTGGDSSYSTTNIHAKQSRFLFGTETKTDAGVFSSRVELDFMIGGQGDERISNSYAARIRQAYVDWNYGSGSLLAGQAWSTFHDVSTLPYFVDFVGPAGTVFNRQAMVRWSTGNWQFAAENPRTRLNGVAHDDFNSSYMPDLVARYKTKTGNMNWSVAGILRTLSYDDRNTGMDDSAQGYGISGSGKYTLEGGHDIRMQLSYGDALGRYLGLNMFNDGYVDINGDVETFDQMGGYLAYRHLWSQAWESSIGYSYSAADNPSDVDSSSWAKEYHSFHANLKYKPAPGLWIGGEYIYASKELENGDKGDLDRIQMAVQYSFK</sequence>
<keyword evidence="3" id="KW-1185">Reference proteome</keyword>
<dbReference type="Gene3D" id="2.40.160.10">
    <property type="entry name" value="Porin"/>
    <property type="match status" value="1"/>
</dbReference>
<reference evidence="3" key="1">
    <citation type="journal article" date="2013" name="BMC Microbiol.">
        <title>Taxonomy and evolution of bacteriochlorophyll a-containing members of the OM60/NOR5 clade of marine gammaproteobacteria: description of Luminiphilus syltensis gen. nov., sp. nov., reclassification of Haliea rubra as Pseudohaliea rubra gen. nov., comb. nov., and emendation of Chromatocurvus halotolerans.</title>
        <authorList>
            <person name="Spring S."/>
            <person name="Riedel T."/>
            <person name="Sproer C."/>
            <person name="Yan S."/>
            <person name="Harder J."/>
            <person name="Fuchs B.M."/>
        </authorList>
    </citation>
    <scope>NUCLEOTIDE SEQUENCE [LARGE SCALE GENOMIC DNA]</scope>
    <source>
        <strain evidence="3">NOR51-B</strain>
    </source>
</reference>
<dbReference type="Pfam" id="PF19577">
    <property type="entry name" value="DcaP"/>
    <property type="match status" value="1"/>
</dbReference>
<dbReference type="InterPro" id="IPR023614">
    <property type="entry name" value="Porin_dom_sf"/>
</dbReference>
<dbReference type="HOGENOM" id="CLU_038666_0_0_6"/>
<evidence type="ECO:0000313" key="3">
    <source>
        <dbReference type="Proteomes" id="UP000004699"/>
    </source>
</evidence>
<proteinExistence type="predicted"/>
<evidence type="ECO:0000313" key="2">
    <source>
        <dbReference type="EMBL" id="EED36885.1"/>
    </source>
</evidence>
<dbReference type="STRING" id="565045.NOR51B_2838"/>
<accession>B8KRZ1</accession>
<dbReference type="EMBL" id="DS999411">
    <property type="protein sequence ID" value="EED36885.1"/>
    <property type="molecule type" value="Genomic_DNA"/>
</dbReference>
<evidence type="ECO:0000256" key="1">
    <source>
        <dbReference type="SAM" id="Coils"/>
    </source>
</evidence>
<dbReference type="OrthoDB" id="190887at2"/>
<gene>
    <name evidence="2" type="ORF">NOR51B_2838</name>
</gene>
<dbReference type="SUPFAM" id="SSF56935">
    <property type="entry name" value="Porins"/>
    <property type="match status" value="1"/>
</dbReference>
<keyword evidence="1" id="KW-0175">Coiled coil</keyword>
<name>B8KRZ1_9GAMM</name>
<dbReference type="InterPro" id="IPR045748">
    <property type="entry name" value="DcaP"/>
</dbReference>
<organism evidence="2 3">
    <name type="scientific">Luminiphilus syltensis NOR5-1B</name>
    <dbReference type="NCBI Taxonomy" id="565045"/>
    <lineage>
        <taxon>Bacteria</taxon>
        <taxon>Pseudomonadati</taxon>
        <taxon>Pseudomonadota</taxon>
        <taxon>Gammaproteobacteria</taxon>
        <taxon>Cellvibrionales</taxon>
        <taxon>Halieaceae</taxon>
        <taxon>Luminiphilus</taxon>
    </lineage>
</organism>
<protein>
    <submittedName>
        <fullName evidence="2">Secreted protein of porin family</fullName>
    </submittedName>
</protein>
<dbReference type="AlphaFoldDB" id="B8KRZ1"/>
<dbReference type="eggNOG" id="COG3203">
    <property type="taxonomic scope" value="Bacteria"/>
</dbReference>
<feature type="coiled-coil region" evidence="1">
    <location>
        <begin position="5"/>
        <end position="32"/>
    </location>
</feature>